<organism evidence="1 2">
    <name type="scientific">Syntrophotalea acetylenica</name>
    <name type="common">Pelobacter acetylenicus</name>
    <dbReference type="NCBI Taxonomy" id="29542"/>
    <lineage>
        <taxon>Bacteria</taxon>
        <taxon>Pseudomonadati</taxon>
        <taxon>Thermodesulfobacteriota</taxon>
        <taxon>Desulfuromonadia</taxon>
        <taxon>Desulfuromonadales</taxon>
        <taxon>Syntrophotaleaceae</taxon>
        <taxon>Syntrophotalea</taxon>
    </lineage>
</organism>
<dbReference type="Proteomes" id="UP000182264">
    <property type="component" value="Chromosome"/>
</dbReference>
<evidence type="ECO:0000313" key="2">
    <source>
        <dbReference type="Proteomes" id="UP000182264"/>
    </source>
</evidence>
<protein>
    <submittedName>
        <fullName evidence="1">Uncharacterized protein</fullName>
    </submittedName>
</protein>
<sequence length="116" mass="13152">MGGVFCPVCGRLPTKNLQLPANTVFFWDVRAADSAQALTTALKKSAIFLPGTVEKSRIPARHSWHAPCKKEKQSRRHNDVFSALRQRRPILEEDLFRLGLFVFQAFARDGHSFVRS</sequence>
<evidence type="ECO:0000313" key="1">
    <source>
        <dbReference type="EMBL" id="APG25451.1"/>
    </source>
</evidence>
<dbReference type="EMBL" id="CP015518">
    <property type="protein sequence ID" value="APG25451.1"/>
    <property type="molecule type" value="Genomic_DNA"/>
</dbReference>
<proteinExistence type="predicted"/>
<reference evidence="1 2" key="1">
    <citation type="journal article" date="2017" name="Genome Announc.">
        <title>Complete Genome Sequences of Two Acetylene-Fermenting Pelobacter acetylenicus Strains.</title>
        <authorList>
            <person name="Sutton J.M."/>
            <person name="Baesman S.M."/>
            <person name="Fierst J.L."/>
            <person name="Poret-Peterson A.T."/>
            <person name="Oremland R.S."/>
            <person name="Dunlap D.S."/>
            <person name="Akob D.M."/>
        </authorList>
    </citation>
    <scope>NUCLEOTIDE SEQUENCE [LARGE SCALE GENOMIC DNA]</scope>
    <source>
        <strain evidence="1 2">DSM 3247</strain>
    </source>
</reference>
<dbReference type="AlphaFoldDB" id="A0A1L3GHP6"/>
<gene>
    <name evidence="1" type="ORF">A7E75_10800</name>
</gene>
<keyword evidence="2" id="KW-1185">Reference proteome</keyword>
<accession>A0A1L3GHP6</accession>
<dbReference type="KEGG" id="pace:A6070_04805"/>
<name>A0A1L3GHP6_SYNAC</name>